<keyword evidence="6 9" id="KW-0238">DNA-binding</keyword>
<feature type="DNA-binding region" description="OmpR/PhoB-type" evidence="9">
    <location>
        <begin position="119"/>
        <end position="219"/>
    </location>
</feature>
<evidence type="ECO:0000313" key="13">
    <source>
        <dbReference type="EMBL" id="OLF94860.1"/>
    </source>
</evidence>
<feature type="domain" description="Response regulatory" evidence="10">
    <location>
        <begin position="2"/>
        <end position="113"/>
    </location>
</feature>
<evidence type="ECO:0000256" key="9">
    <source>
        <dbReference type="PROSITE-ProRule" id="PRU01091"/>
    </source>
</evidence>
<dbReference type="SUPFAM" id="SSF46894">
    <property type="entry name" value="C-terminal effector domain of the bipartite response regulators"/>
    <property type="match status" value="1"/>
</dbReference>
<dbReference type="Gene3D" id="3.40.50.2300">
    <property type="match status" value="1"/>
</dbReference>
<dbReference type="GO" id="GO:0006355">
    <property type="term" value="P:regulation of DNA-templated transcription"/>
    <property type="evidence" value="ECO:0007669"/>
    <property type="project" value="InterPro"/>
</dbReference>
<feature type="domain" description="OmpR/PhoB-type" evidence="11">
    <location>
        <begin position="119"/>
        <end position="219"/>
    </location>
</feature>
<keyword evidence="5" id="KW-0805">Transcription regulation</keyword>
<dbReference type="AlphaFoldDB" id="A0A6I7TKW1"/>
<reference evidence="13 15" key="1">
    <citation type="journal article" date="2016" name="Front. Microbiol.">
        <title>High-Level Heat Resistance of Spores of Bacillus amyloliquefaciens and Bacillus licheniformis Results from the Presence of a spoVA Operon in a Tn1546 Transposon.</title>
        <authorList>
            <person name="Berendsen E.M."/>
            <person name="Koning R.A."/>
            <person name="Boekhorst J."/>
            <person name="de Jong A."/>
            <person name="Kuipers O.P."/>
            <person name="Wells-Bennik M.H."/>
        </authorList>
    </citation>
    <scope>NUCLEOTIDE SEQUENCE [LARGE SCALE GENOMIC DNA]</scope>
    <source>
        <strain evidence="13 15">B4121</strain>
    </source>
</reference>
<dbReference type="EMBL" id="NILF01000042">
    <property type="protein sequence ID" value="TWL37669.1"/>
    <property type="molecule type" value="Genomic_DNA"/>
</dbReference>
<evidence type="ECO:0000256" key="8">
    <source>
        <dbReference type="PROSITE-ProRule" id="PRU00169"/>
    </source>
</evidence>
<dbReference type="SMART" id="SM00862">
    <property type="entry name" value="Trans_reg_C"/>
    <property type="match status" value="1"/>
</dbReference>
<keyword evidence="7" id="KW-0804">Transcription</keyword>
<evidence type="ECO:0000313" key="15">
    <source>
        <dbReference type="Proteomes" id="UP000185604"/>
    </source>
</evidence>
<keyword evidence="2" id="KW-0963">Cytoplasm</keyword>
<reference evidence="14 16" key="2">
    <citation type="submission" date="2019-06" db="EMBL/GenBank/DDBJ databases">
        <title>Genome sequence analysis of &gt;100 Bacillus licheniformis strains suggests intrinsic resistance to this species.</title>
        <authorList>
            <person name="Wels M."/>
            <person name="Siezen R.J."/>
            <person name="Johansen E."/>
            <person name="Stuer-Lauridsen B."/>
            <person name="Bjerre K."/>
            <person name="Nielsen B.K.K."/>
        </authorList>
    </citation>
    <scope>NUCLEOTIDE SEQUENCE [LARGE SCALE GENOMIC DNA]</scope>
    <source>
        <strain evidence="14 16">BAC-15381</strain>
    </source>
</reference>
<dbReference type="Gene3D" id="6.10.250.690">
    <property type="match status" value="1"/>
</dbReference>
<feature type="modified residue" description="4-aspartylphosphate" evidence="8">
    <location>
        <position position="49"/>
    </location>
</feature>
<evidence type="ECO:0000256" key="6">
    <source>
        <dbReference type="ARBA" id="ARBA00023125"/>
    </source>
</evidence>
<evidence type="ECO:0000256" key="4">
    <source>
        <dbReference type="ARBA" id="ARBA00023012"/>
    </source>
</evidence>
<dbReference type="PANTHER" id="PTHR48111">
    <property type="entry name" value="REGULATOR OF RPOS"/>
    <property type="match status" value="1"/>
</dbReference>
<keyword evidence="16" id="KW-1185">Reference proteome</keyword>
<dbReference type="EMBL" id="LKPO01000009">
    <property type="protein sequence ID" value="OLF94860.1"/>
    <property type="molecule type" value="Genomic_DNA"/>
</dbReference>
<dbReference type="SUPFAM" id="SSF52172">
    <property type="entry name" value="CheY-like"/>
    <property type="match status" value="1"/>
</dbReference>
<evidence type="ECO:0000256" key="7">
    <source>
        <dbReference type="ARBA" id="ARBA00023163"/>
    </source>
</evidence>
<protein>
    <submittedName>
        <fullName evidence="13">DNA-binding response regulator</fullName>
    </submittedName>
    <submittedName>
        <fullName evidence="14">Response regulator ArlR</fullName>
    </submittedName>
    <submittedName>
        <fullName evidence="12">Response regulator transcription factor</fullName>
    </submittedName>
</protein>
<dbReference type="Gene3D" id="1.10.10.10">
    <property type="entry name" value="Winged helix-like DNA-binding domain superfamily/Winged helix DNA-binding domain"/>
    <property type="match status" value="1"/>
</dbReference>
<reference evidence="12" key="3">
    <citation type="submission" date="2022-12" db="EMBL/GenBank/DDBJ databases">
        <title>Draft Genome Sequences of Bacillus licheniformis and Bacillus paralicheniformis strains isolated from Irish skim milk powders.</title>
        <authorList>
            <person name="Lourenco A."/>
            <person name="Li F."/>
            <person name="Geraldine D."/>
            <person name="Tobin J.T."/>
            <person name="Butler F."/>
            <person name="Jordan K."/>
            <person name="Obrien T."/>
        </authorList>
    </citation>
    <scope>NUCLEOTIDE SEQUENCE</scope>
    <source>
        <strain evidence="12">3370</strain>
    </source>
</reference>
<organism evidence="13 15">
    <name type="scientific">Bacillus paralicheniformis</name>
    <dbReference type="NCBI Taxonomy" id="1648923"/>
    <lineage>
        <taxon>Bacteria</taxon>
        <taxon>Bacillati</taxon>
        <taxon>Bacillota</taxon>
        <taxon>Bacilli</taxon>
        <taxon>Bacillales</taxon>
        <taxon>Bacillaceae</taxon>
        <taxon>Bacillus</taxon>
    </lineage>
</organism>
<evidence type="ECO:0000256" key="3">
    <source>
        <dbReference type="ARBA" id="ARBA00022553"/>
    </source>
</evidence>
<dbReference type="InterPro" id="IPR016032">
    <property type="entry name" value="Sig_transdc_resp-reg_C-effctor"/>
</dbReference>
<dbReference type="SMART" id="SM00448">
    <property type="entry name" value="REC"/>
    <property type="match status" value="1"/>
</dbReference>
<accession>A0A6I7TKW1</accession>
<comment type="subcellular location">
    <subcellularLocation>
        <location evidence="1">Cytoplasm</location>
    </subcellularLocation>
</comment>
<dbReference type="Pfam" id="PF00486">
    <property type="entry name" value="Trans_reg_C"/>
    <property type="match status" value="1"/>
</dbReference>
<dbReference type="InterPro" id="IPR001789">
    <property type="entry name" value="Sig_transdc_resp-reg_receiver"/>
</dbReference>
<dbReference type="CDD" id="cd17574">
    <property type="entry name" value="REC_OmpR"/>
    <property type="match status" value="1"/>
</dbReference>
<sequence>MNVLLVDDEIRMLDLLELYLEHYSCTKAATGKEALDLIKMNNFDLVILDIMMPEMDGWMVCQEIRRLTSVPIIMLTAKNGQDDIVRGLNCGADDYLTKPFSEKVLLARIEAVLRRTRRFHEIRFRGLIWNKQHHTLHVNQREIGITPSEFDLLGTLLNHTDQALSRDQLIENIWGFNSDIEPRTIDSHMRNLRNRLKKAGFPVEDHLRTVYGVGYKWTSKGTGA</sequence>
<dbReference type="EMBL" id="JARAFO010000005">
    <property type="protein sequence ID" value="MDE1451353.1"/>
    <property type="molecule type" value="Genomic_DNA"/>
</dbReference>
<dbReference type="PANTHER" id="PTHR48111:SF73">
    <property type="entry name" value="ALKALINE PHOSPHATASE SYNTHESIS TRANSCRIPTIONAL REGULATORY PROTEIN PHOP"/>
    <property type="match status" value="1"/>
</dbReference>
<evidence type="ECO:0000259" key="10">
    <source>
        <dbReference type="PROSITE" id="PS50110"/>
    </source>
</evidence>
<evidence type="ECO:0000256" key="1">
    <source>
        <dbReference type="ARBA" id="ARBA00004496"/>
    </source>
</evidence>
<gene>
    <name evidence="13" type="ORF">B4121_1690</name>
    <name evidence="14" type="ORF">CHCC15381_2276</name>
    <name evidence="12" type="ORF">PVN32_04085</name>
</gene>
<proteinExistence type="predicted"/>
<evidence type="ECO:0000256" key="5">
    <source>
        <dbReference type="ARBA" id="ARBA00023015"/>
    </source>
</evidence>
<dbReference type="Proteomes" id="UP001216709">
    <property type="component" value="Unassembled WGS sequence"/>
</dbReference>
<dbReference type="GO" id="GO:0000976">
    <property type="term" value="F:transcription cis-regulatory region binding"/>
    <property type="evidence" value="ECO:0007669"/>
    <property type="project" value="TreeGrafter"/>
</dbReference>
<dbReference type="Proteomes" id="UP000185604">
    <property type="component" value="Unassembled WGS sequence"/>
</dbReference>
<dbReference type="InterPro" id="IPR011006">
    <property type="entry name" value="CheY-like_superfamily"/>
</dbReference>
<dbReference type="PROSITE" id="PS51755">
    <property type="entry name" value="OMPR_PHOB"/>
    <property type="match status" value="1"/>
</dbReference>
<dbReference type="CDD" id="cd00383">
    <property type="entry name" value="trans_reg_C"/>
    <property type="match status" value="1"/>
</dbReference>
<evidence type="ECO:0000313" key="14">
    <source>
        <dbReference type="EMBL" id="TWL37669.1"/>
    </source>
</evidence>
<dbReference type="Pfam" id="PF00072">
    <property type="entry name" value="Response_reg"/>
    <property type="match status" value="1"/>
</dbReference>
<evidence type="ECO:0000256" key="2">
    <source>
        <dbReference type="ARBA" id="ARBA00022490"/>
    </source>
</evidence>
<evidence type="ECO:0000313" key="16">
    <source>
        <dbReference type="Proteomes" id="UP000429980"/>
    </source>
</evidence>
<dbReference type="InterPro" id="IPR001867">
    <property type="entry name" value="OmpR/PhoB-type_DNA-bd"/>
</dbReference>
<keyword evidence="4" id="KW-0902">Two-component regulatory system</keyword>
<comment type="caution">
    <text evidence="13">The sequence shown here is derived from an EMBL/GenBank/DDBJ whole genome shotgun (WGS) entry which is preliminary data.</text>
</comment>
<evidence type="ECO:0000313" key="12">
    <source>
        <dbReference type="EMBL" id="MDE1451353.1"/>
    </source>
</evidence>
<name>A0A6I7TKW1_9BACI</name>
<dbReference type="GO" id="GO:0032993">
    <property type="term" value="C:protein-DNA complex"/>
    <property type="evidence" value="ECO:0007669"/>
    <property type="project" value="TreeGrafter"/>
</dbReference>
<dbReference type="FunFam" id="3.40.50.2300:FF:000001">
    <property type="entry name" value="DNA-binding response regulator PhoB"/>
    <property type="match status" value="1"/>
</dbReference>
<dbReference type="GO" id="GO:0000156">
    <property type="term" value="F:phosphorelay response regulator activity"/>
    <property type="evidence" value="ECO:0007669"/>
    <property type="project" value="TreeGrafter"/>
</dbReference>
<dbReference type="Proteomes" id="UP000429980">
    <property type="component" value="Unassembled WGS sequence"/>
</dbReference>
<dbReference type="InterPro" id="IPR036388">
    <property type="entry name" value="WH-like_DNA-bd_sf"/>
</dbReference>
<evidence type="ECO:0000259" key="11">
    <source>
        <dbReference type="PROSITE" id="PS51755"/>
    </source>
</evidence>
<dbReference type="PROSITE" id="PS50110">
    <property type="entry name" value="RESPONSE_REGULATORY"/>
    <property type="match status" value="1"/>
</dbReference>
<dbReference type="InterPro" id="IPR039420">
    <property type="entry name" value="WalR-like"/>
</dbReference>
<dbReference type="GO" id="GO:0005829">
    <property type="term" value="C:cytosol"/>
    <property type="evidence" value="ECO:0007669"/>
    <property type="project" value="TreeGrafter"/>
</dbReference>
<keyword evidence="3 8" id="KW-0597">Phosphoprotein</keyword>